<dbReference type="PROSITE" id="PS50943">
    <property type="entry name" value="HTH_CROC1"/>
    <property type="match status" value="1"/>
</dbReference>
<dbReference type="PIRSF" id="PIRSF019251">
    <property type="entry name" value="Rv0465c"/>
    <property type="match status" value="1"/>
</dbReference>
<protein>
    <submittedName>
        <fullName evidence="6">Short-chain fatty acyl-CoA regulator family protein</fullName>
    </submittedName>
</protein>
<evidence type="ECO:0000259" key="5">
    <source>
        <dbReference type="PROSITE" id="PS50943"/>
    </source>
</evidence>
<dbReference type="SUPFAM" id="SSF47413">
    <property type="entry name" value="lambda repressor-like DNA-binding domains"/>
    <property type="match status" value="1"/>
</dbReference>
<keyword evidence="3" id="KW-0238">DNA-binding</keyword>
<evidence type="ECO:0000313" key="7">
    <source>
        <dbReference type="Proteomes" id="UP001595379"/>
    </source>
</evidence>
<comment type="caution">
    <text evidence="6">The sequence shown here is derived from an EMBL/GenBank/DDBJ whole genome shotgun (WGS) entry which is preliminary data.</text>
</comment>
<gene>
    <name evidence="6" type="ORF">ACFOOR_04715</name>
</gene>
<feature type="domain" description="HTH cro/C1-type" evidence="5">
    <location>
        <begin position="17"/>
        <end position="71"/>
    </location>
</feature>
<accession>A0ABV6ZVG7</accession>
<dbReference type="InterPro" id="IPR018653">
    <property type="entry name" value="ScfR_C"/>
</dbReference>
<name>A0ABV6ZVG7_9PROT</name>
<reference evidence="7" key="1">
    <citation type="journal article" date="2019" name="Int. J. Syst. Evol. Microbiol.">
        <title>The Global Catalogue of Microorganisms (GCM) 10K type strain sequencing project: providing services to taxonomists for standard genome sequencing and annotation.</title>
        <authorList>
            <consortium name="The Broad Institute Genomics Platform"/>
            <consortium name="The Broad Institute Genome Sequencing Center for Infectious Disease"/>
            <person name="Wu L."/>
            <person name="Ma J."/>
        </authorList>
    </citation>
    <scope>NUCLEOTIDE SEQUENCE [LARGE SCALE GENOMIC DNA]</scope>
    <source>
        <strain evidence="7">KCTC 52487</strain>
    </source>
</reference>
<dbReference type="PANTHER" id="PTHR46797:SF23">
    <property type="entry name" value="HTH-TYPE TRANSCRIPTIONAL REGULATOR SUTR"/>
    <property type="match status" value="1"/>
</dbReference>
<dbReference type="Proteomes" id="UP001595379">
    <property type="component" value="Unassembled WGS sequence"/>
</dbReference>
<proteinExistence type="inferred from homology"/>
<evidence type="ECO:0000256" key="2">
    <source>
        <dbReference type="ARBA" id="ARBA00023015"/>
    </source>
</evidence>
<dbReference type="PANTHER" id="PTHR46797">
    <property type="entry name" value="HTH-TYPE TRANSCRIPTIONAL REGULATOR"/>
    <property type="match status" value="1"/>
</dbReference>
<comment type="similarity">
    <text evidence="1">Belongs to the short-chain fatty acyl-CoA assimilation regulator (ScfR) family.</text>
</comment>
<dbReference type="InterPro" id="IPR050807">
    <property type="entry name" value="TransReg_Diox_bact_type"/>
</dbReference>
<dbReference type="CDD" id="cd00093">
    <property type="entry name" value="HTH_XRE"/>
    <property type="match status" value="1"/>
</dbReference>
<dbReference type="Pfam" id="PF06114">
    <property type="entry name" value="Peptidase_M78"/>
    <property type="match status" value="1"/>
</dbReference>
<dbReference type="InterPro" id="IPR001387">
    <property type="entry name" value="Cro/C1-type_HTH"/>
</dbReference>
<evidence type="ECO:0000256" key="4">
    <source>
        <dbReference type="ARBA" id="ARBA00023163"/>
    </source>
</evidence>
<dbReference type="InterPro" id="IPR010359">
    <property type="entry name" value="IrrE_HExxH"/>
</dbReference>
<dbReference type="EMBL" id="JBHRSV010000002">
    <property type="protein sequence ID" value="MFC2925403.1"/>
    <property type="molecule type" value="Genomic_DNA"/>
</dbReference>
<dbReference type="SMART" id="SM00530">
    <property type="entry name" value="HTH_XRE"/>
    <property type="match status" value="1"/>
</dbReference>
<dbReference type="Pfam" id="PF01381">
    <property type="entry name" value="HTH_3"/>
    <property type="match status" value="1"/>
</dbReference>
<keyword evidence="2" id="KW-0805">Transcription regulation</keyword>
<organism evidence="6 7">
    <name type="scientific">Hyphobacterium vulgare</name>
    <dbReference type="NCBI Taxonomy" id="1736751"/>
    <lineage>
        <taxon>Bacteria</taxon>
        <taxon>Pseudomonadati</taxon>
        <taxon>Pseudomonadota</taxon>
        <taxon>Alphaproteobacteria</taxon>
        <taxon>Maricaulales</taxon>
        <taxon>Maricaulaceae</taxon>
        <taxon>Hyphobacterium</taxon>
    </lineage>
</organism>
<evidence type="ECO:0000313" key="6">
    <source>
        <dbReference type="EMBL" id="MFC2925403.1"/>
    </source>
</evidence>
<dbReference type="InterPro" id="IPR010982">
    <property type="entry name" value="Lambda_DNA-bd_dom_sf"/>
</dbReference>
<dbReference type="Pfam" id="PF09856">
    <property type="entry name" value="ScfRs"/>
    <property type="match status" value="1"/>
</dbReference>
<dbReference type="Gene3D" id="1.10.260.40">
    <property type="entry name" value="lambda repressor-like DNA-binding domains"/>
    <property type="match status" value="1"/>
</dbReference>
<evidence type="ECO:0000256" key="3">
    <source>
        <dbReference type="ARBA" id="ARBA00023125"/>
    </source>
</evidence>
<keyword evidence="4" id="KW-0804">Transcription</keyword>
<evidence type="ECO:0000256" key="1">
    <source>
        <dbReference type="ARBA" id="ARBA00007227"/>
    </source>
</evidence>
<dbReference type="RefSeq" id="WP_343164972.1">
    <property type="nucleotide sequence ID" value="NZ_JBHRSV010000002.1"/>
</dbReference>
<keyword evidence="7" id="KW-1185">Reference proteome</keyword>
<sequence length="473" mass="51802">MSDETRPLEKIFAGARLRRLRREKGLTQAEAAEALGLSASYLNLLERNQRPVTARVLLSLAEVFDLDMKSFAEGTDRQLLADLEDAAADPVLSPIGLDRVELTELAETQPRAAEALTQLHQAYRQQSGAAQEMMSRMSGGLPAAGVAESVRDALDARRNHFPELEEAAEALAAELKLDVRRRAVTLEARLQEAHGIVVRVFEEAVMGGARRRLDFHARRLMLSEVMPVESRPFHMAASLALLEQGERIDRLADQPGFAAKEARTLYRIALANYFASALLMPYSAFAKAATDLRHDITRLQRRFEAGYEAVCHRLTTLQRPGAEGVPFFMVRVDPAGNVSKRYGGGVLAFARSGGSCPKWALHEAFRSPEGLIPHGFELPDGTRYVSVVKAVTRPGAPGEPPVLQAVAVGCEWSHADKVVYADRLGGLPPAPIGLSCRMCERSPCAHRAFPPMGRALDIDPWRRGAGPYSLGED</sequence>
<dbReference type="InterPro" id="IPR026281">
    <property type="entry name" value="HTH_RamB"/>
</dbReference>